<keyword evidence="2" id="KW-1133">Transmembrane helix</keyword>
<name>A0ABV0J601_9CYAN</name>
<dbReference type="InterPro" id="IPR018588">
    <property type="entry name" value="Dihaem_cytochrome-c"/>
</dbReference>
<evidence type="ECO:0000313" key="4">
    <source>
        <dbReference type="Proteomes" id="UP001464891"/>
    </source>
</evidence>
<feature type="region of interest" description="Disordered" evidence="1">
    <location>
        <begin position="1"/>
        <end position="25"/>
    </location>
</feature>
<keyword evidence="2" id="KW-0812">Transmembrane</keyword>
<sequence length="210" mass="23872">MSRPSQPTDARESHPTLEEKPNSKRRLRRRSPVILLVLVLLWSVALGWGLAQATETPQAAQLAQFTPSVEKLTPAATPVGTVDPVPAKYQLGQELYLENCATCHIGLSPAVLPTETWRQILQDRQHYGQQIKPLVDPPRLLVWDYLRTFSRVQDREEETPYRIADSRYFKALHPRVQLPRSLTMASCASCHPAAAQFNFRRLTPEWENSP</sequence>
<dbReference type="SUPFAM" id="SSF46626">
    <property type="entry name" value="Cytochrome c"/>
    <property type="match status" value="1"/>
</dbReference>
<dbReference type="Proteomes" id="UP001464891">
    <property type="component" value="Unassembled WGS sequence"/>
</dbReference>
<evidence type="ECO:0000256" key="1">
    <source>
        <dbReference type="SAM" id="MobiDB-lite"/>
    </source>
</evidence>
<dbReference type="RefSeq" id="WP_190437956.1">
    <property type="nucleotide sequence ID" value="NZ_JAMPKM010000004.1"/>
</dbReference>
<keyword evidence="4" id="KW-1185">Reference proteome</keyword>
<keyword evidence="2" id="KW-0472">Membrane</keyword>
<dbReference type="Pfam" id="PF09626">
    <property type="entry name" value="DHC"/>
    <property type="match status" value="1"/>
</dbReference>
<gene>
    <name evidence="3" type="ORF">NC998_08805</name>
</gene>
<feature type="transmembrane region" description="Helical" evidence="2">
    <location>
        <begin position="33"/>
        <end position="51"/>
    </location>
</feature>
<dbReference type="EMBL" id="JAMPKM010000004">
    <property type="protein sequence ID" value="MEP0817194.1"/>
    <property type="molecule type" value="Genomic_DNA"/>
</dbReference>
<organism evidence="3 4">
    <name type="scientific">Trichocoleus desertorum GB2-A4</name>
    <dbReference type="NCBI Taxonomy" id="2933944"/>
    <lineage>
        <taxon>Bacteria</taxon>
        <taxon>Bacillati</taxon>
        <taxon>Cyanobacteriota</taxon>
        <taxon>Cyanophyceae</taxon>
        <taxon>Leptolyngbyales</taxon>
        <taxon>Trichocoleusaceae</taxon>
        <taxon>Trichocoleus</taxon>
    </lineage>
</organism>
<proteinExistence type="predicted"/>
<comment type="caution">
    <text evidence="3">The sequence shown here is derived from an EMBL/GenBank/DDBJ whole genome shotgun (WGS) entry which is preliminary data.</text>
</comment>
<feature type="compositionally biased region" description="Basic and acidic residues" evidence="1">
    <location>
        <begin position="9"/>
        <end position="22"/>
    </location>
</feature>
<protein>
    <submittedName>
        <fullName evidence="3">Diheme cytochrome c</fullName>
    </submittedName>
</protein>
<accession>A0ABV0J601</accession>
<dbReference type="InterPro" id="IPR036909">
    <property type="entry name" value="Cyt_c-like_dom_sf"/>
</dbReference>
<reference evidence="3 4" key="1">
    <citation type="submission" date="2022-04" db="EMBL/GenBank/DDBJ databases">
        <title>Positive selection, recombination, and allopatry shape intraspecific diversity of widespread and dominant cyanobacteria.</title>
        <authorList>
            <person name="Wei J."/>
            <person name="Shu W."/>
            <person name="Hu C."/>
        </authorList>
    </citation>
    <scope>NUCLEOTIDE SEQUENCE [LARGE SCALE GENOMIC DNA]</scope>
    <source>
        <strain evidence="3 4">GB2-A4</strain>
    </source>
</reference>
<evidence type="ECO:0000313" key="3">
    <source>
        <dbReference type="EMBL" id="MEP0817194.1"/>
    </source>
</evidence>
<evidence type="ECO:0000256" key="2">
    <source>
        <dbReference type="SAM" id="Phobius"/>
    </source>
</evidence>